<feature type="compositionally biased region" description="Low complexity" evidence="1">
    <location>
        <begin position="679"/>
        <end position="696"/>
    </location>
</feature>
<name>A0ABR2XP35_9PEZI</name>
<feature type="compositionally biased region" description="Low complexity" evidence="1">
    <location>
        <begin position="624"/>
        <end position="639"/>
    </location>
</feature>
<dbReference type="Proteomes" id="UP001465668">
    <property type="component" value="Unassembled WGS sequence"/>
</dbReference>
<reference evidence="2 3" key="1">
    <citation type="submission" date="2024-02" db="EMBL/GenBank/DDBJ databases">
        <title>First draft genome assembly of two strains of Seiridium cardinale.</title>
        <authorList>
            <person name="Emiliani G."/>
            <person name="Scali E."/>
        </authorList>
    </citation>
    <scope>NUCLEOTIDE SEQUENCE [LARGE SCALE GENOMIC DNA]</scope>
    <source>
        <strain evidence="2 3">BM-138-000479</strain>
    </source>
</reference>
<feature type="region of interest" description="Disordered" evidence="1">
    <location>
        <begin position="676"/>
        <end position="717"/>
    </location>
</feature>
<feature type="compositionally biased region" description="Low complexity" evidence="1">
    <location>
        <begin position="490"/>
        <end position="500"/>
    </location>
</feature>
<feature type="compositionally biased region" description="Polar residues" evidence="1">
    <location>
        <begin position="408"/>
        <end position="417"/>
    </location>
</feature>
<feature type="compositionally biased region" description="Polar residues" evidence="1">
    <location>
        <begin position="593"/>
        <end position="608"/>
    </location>
</feature>
<feature type="compositionally biased region" description="Basic and acidic residues" evidence="1">
    <location>
        <begin position="609"/>
        <end position="620"/>
    </location>
</feature>
<sequence length="1074" mass="122294">MSHRPPFHVGDQGSTIASDNETDMAKAYSKKTADCSQLSVVWFHKIIWEHRPLSMGSDAGRSPWMDGTSTRPYLTAADQTPDCAALSAEILSGRMKQRHYDGLSKAQLTDFNGGNGYLPLRGQSPAPKMRERVDIGEFLQNGYWANSRARTPEPKLSSQSHNDSSVPRFSHSTEYPLALRRRSFRPPKPTVEDENEALEKEHGSIASAYPHEEPQHPGERDQEHVLENTHEYNTERRFVIVENSSPLPDEPLDELRKAARARRVGAKDEKPAPNREDDTFEANTCRKYVIVPTEGEEDKDKPKPKPTREEGEKRPNRERRKSKLEELPAIVTDLDRNERSDARSGARSDARREDIRRSKSATGRESGINDYFSPRLGPQRRREESMLSPDVVINATKGRDRAYYDYSGAQTSNQGRTRTNEPESAREKRYSRRPDESHARPFSAGPAGPRKAPETPRNVRRTSKEGSVGYDREYSGYDRPRQNSERPSRTSRTNSSSATSRPDRESLKPRSSSFRGKGESPPYQDSRYSSEEEPQRRGPRRRRTSFVREERNGHLATPSDAKPLGRRSKPSTPLASPRGSQGEFFLEHHESNMSRSPRSATFPVNYQKTEPKHAAEEELPPRPLSRASTARSALSSAAPIAIPVITAAAVAASRDAESPTDRRFAAMPVPHKARVVAESRSNSYSSSSTPSGSSPPKRTWQPPKFDPYKDGVQPEDHTSYRRYSEGYKGELPNLPECSRTREEAGHVDWLTLPKCNNFNICPSCYQSAFGNTEWRNAFVPAPFRPLDRPLKCDFGASTWYHIAWLLIHRYQKPDLRMFQGLNNVTASHQPCSGDQVAFRIWYTIKDPVTQQPVRAFKLCHHCAKSIETLLPNLSGVFVPMDSPAEAKSGICCMRQHGHAGTDRKRFLEYWDLMETTSDIALARNSAPDVRALADKVNEMSYVEECYGSRPVSERKWYVMRSVPGCTVCDECFDEVILPEIRRDPTGLQADFFKDSQKIELAACQLYSGRMRRYLREAIANDDLEYFRSKIYKRKQKEQEYYQRVVGLDQDRKQLGNEWADAEFERATKEWRRYE</sequence>
<feature type="compositionally biased region" description="Basic and acidic residues" evidence="1">
    <location>
        <begin position="470"/>
        <end position="488"/>
    </location>
</feature>
<feature type="compositionally biased region" description="Basic and acidic residues" evidence="1">
    <location>
        <begin position="210"/>
        <end position="239"/>
    </location>
</feature>
<organism evidence="2 3">
    <name type="scientific">Seiridium cardinale</name>
    <dbReference type="NCBI Taxonomy" id="138064"/>
    <lineage>
        <taxon>Eukaryota</taxon>
        <taxon>Fungi</taxon>
        <taxon>Dikarya</taxon>
        <taxon>Ascomycota</taxon>
        <taxon>Pezizomycotina</taxon>
        <taxon>Sordariomycetes</taxon>
        <taxon>Xylariomycetidae</taxon>
        <taxon>Amphisphaeriales</taxon>
        <taxon>Sporocadaceae</taxon>
        <taxon>Seiridium</taxon>
    </lineage>
</organism>
<protein>
    <submittedName>
        <fullName evidence="2">Uncharacterized protein</fullName>
    </submittedName>
</protein>
<proteinExistence type="predicted"/>
<accession>A0ABR2XP35</accession>
<evidence type="ECO:0000313" key="2">
    <source>
        <dbReference type="EMBL" id="KAK9775544.1"/>
    </source>
</evidence>
<comment type="caution">
    <text evidence="2">The sequence shown here is derived from an EMBL/GenBank/DDBJ whole genome shotgun (WGS) entry which is preliminary data.</text>
</comment>
<dbReference type="EMBL" id="JARVKM010000033">
    <property type="protein sequence ID" value="KAK9775544.1"/>
    <property type="molecule type" value="Genomic_DNA"/>
</dbReference>
<gene>
    <name evidence="2" type="ORF">SCAR479_07649</name>
</gene>
<evidence type="ECO:0000313" key="3">
    <source>
        <dbReference type="Proteomes" id="UP001465668"/>
    </source>
</evidence>
<feature type="compositionally biased region" description="Basic and acidic residues" evidence="1">
    <location>
        <begin position="418"/>
        <end position="439"/>
    </location>
</feature>
<feature type="compositionally biased region" description="Polar residues" evidence="1">
    <location>
        <begin position="156"/>
        <end position="173"/>
    </location>
</feature>
<keyword evidence="3" id="KW-1185">Reference proteome</keyword>
<feature type="compositionally biased region" description="Basic and acidic residues" evidence="1">
    <location>
        <begin position="333"/>
        <end position="357"/>
    </location>
</feature>
<evidence type="ECO:0000256" key="1">
    <source>
        <dbReference type="SAM" id="MobiDB-lite"/>
    </source>
</evidence>
<feature type="region of interest" description="Disordered" evidence="1">
    <location>
        <begin position="149"/>
        <end position="639"/>
    </location>
</feature>
<feature type="compositionally biased region" description="Basic and acidic residues" evidence="1">
    <location>
        <begin position="706"/>
        <end position="717"/>
    </location>
</feature>
<feature type="compositionally biased region" description="Basic and acidic residues" evidence="1">
    <location>
        <begin position="298"/>
        <end position="315"/>
    </location>
</feature>
<feature type="compositionally biased region" description="Basic and acidic residues" evidence="1">
    <location>
        <begin position="265"/>
        <end position="277"/>
    </location>
</feature>